<comment type="cofactor">
    <cofactor evidence="1 8">
        <name>Ni(2+)</name>
        <dbReference type="ChEBI" id="CHEBI:49786"/>
    </cofactor>
</comment>
<keyword evidence="8" id="KW-0460">Magnesium</keyword>
<dbReference type="InterPro" id="IPR018194">
    <property type="entry name" value="Ni-dep_hyd_lsu_Ni_BS"/>
</dbReference>
<evidence type="ECO:0000256" key="3">
    <source>
        <dbReference type="ARBA" id="ARBA00009292"/>
    </source>
</evidence>
<evidence type="ECO:0000256" key="9">
    <source>
        <dbReference type="RuleBase" id="RU003896"/>
    </source>
</evidence>
<comment type="subunit">
    <text evidence="4">Heterodimer of a large and a small subunit.</text>
</comment>
<organism evidence="10 11">
    <name type="scientific">Selenomonas bovis</name>
    <dbReference type="NCBI Taxonomy" id="416586"/>
    <lineage>
        <taxon>Bacteria</taxon>
        <taxon>Bacillati</taxon>
        <taxon>Bacillota</taxon>
        <taxon>Negativicutes</taxon>
        <taxon>Selenomonadales</taxon>
        <taxon>Selenomonadaceae</taxon>
        <taxon>Selenomonas</taxon>
    </lineage>
</organism>
<protein>
    <submittedName>
        <fullName evidence="10">Nickel-dependent hydrogenase large subunit</fullName>
    </submittedName>
</protein>
<evidence type="ECO:0000256" key="6">
    <source>
        <dbReference type="ARBA" id="ARBA00022723"/>
    </source>
</evidence>
<evidence type="ECO:0000313" key="10">
    <source>
        <dbReference type="EMBL" id="NMD99397.1"/>
    </source>
</evidence>
<dbReference type="PROSITE" id="PS00508">
    <property type="entry name" value="NI_HGENASE_L_2"/>
    <property type="match status" value="1"/>
</dbReference>
<accession>A0A848BDV4</accession>
<feature type="binding site" evidence="8">
    <location>
        <position position="64"/>
    </location>
    <ligand>
        <name>Ni(2+)</name>
        <dbReference type="ChEBI" id="CHEBI:49786"/>
    </ligand>
</feature>
<evidence type="ECO:0000256" key="7">
    <source>
        <dbReference type="ARBA" id="ARBA00023002"/>
    </source>
</evidence>
<comment type="cofactor">
    <cofactor evidence="8">
        <name>Fe cation</name>
        <dbReference type="ChEBI" id="CHEBI:24875"/>
    </cofactor>
</comment>
<evidence type="ECO:0000256" key="2">
    <source>
        <dbReference type="ARBA" id="ARBA00004196"/>
    </source>
</evidence>
<gene>
    <name evidence="10" type="ORF">HF878_07945</name>
</gene>
<dbReference type="EMBL" id="JABAFA010000029">
    <property type="protein sequence ID" value="NMD99397.1"/>
    <property type="molecule type" value="Genomic_DNA"/>
</dbReference>
<evidence type="ECO:0000256" key="4">
    <source>
        <dbReference type="ARBA" id="ARBA00011771"/>
    </source>
</evidence>
<dbReference type="RefSeq" id="WP_170077746.1">
    <property type="nucleotide sequence ID" value="NZ_JABAFA010000029.1"/>
</dbReference>
<feature type="binding site" evidence="8">
    <location>
        <position position="64"/>
    </location>
    <ligand>
        <name>Fe cation</name>
        <dbReference type="ChEBI" id="CHEBI:24875"/>
    </ligand>
</feature>
<proteinExistence type="inferred from homology"/>
<feature type="binding site" evidence="8">
    <location>
        <position position="610"/>
    </location>
    <ligand>
        <name>Fe cation</name>
        <dbReference type="ChEBI" id="CHEBI:24875"/>
    </ligand>
</feature>
<comment type="subcellular location">
    <subcellularLocation>
        <location evidence="2">Cell envelope</location>
    </subcellularLocation>
</comment>
<dbReference type="PANTHER" id="PTHR42958">
    <property type="entry name" value="HYDROGENASE-2 LARGE CHAIN"/>
    <property type="match status" value="1"/>
</dbReference>
<dbReference type="GO" id="GO:0016151">
    <property type="term" value="F:nickel cation binding"/>
    <property type="evidence" value="ECO:0007669"/>
    <property type="project" value="InterPro"/>
</dbReference>
<comment type="similarity">
    <text evidence="3 9">Belongs to the [NiFe]/[NiFeSe] hydrogenase large subunit family.</text>
</comment>
<comment type="caution">
    <text evidence="10">The sequence shown here is derived from an EMBL/GenBank/DDBJ whole genome shotgun (WGS) entry which is preliminary data.</text>
</comment>
<sequence length="639" mass="70703">MKHVVVDPITRIEGHLRAEVTVDESGKVTDAISSGTAWRGLELVMHNRDPRDAWAYIQRICGVCTTAHALASVRAVEDALQIRIPKNANYIRNIMAATLTVQDHLVHFYHLHALDWVSPVEALAADTIATANLQNKVLETYKLPFRTPNASVTEAYEHDFPAATPQYFAEIQGKVKAIVESGQLGIFAANWWDHPDYKLLPPEVHLMAVAHYLEMLDKQRELVTPHVIFGGKNPHPHYVVGGMPCSISMTDGNAPVNAARLSIVDRAINMGRTLVNNYYLPDLLAIGTAYVKAGRVDGGGLAGERVLAYGSYPLEPNKGTTNGDFFNNLLVRCNGVVENFKGGAKSAKFTEIAAEDITDPAVFTEGVEHSWYTYPDEQQDADLHPWSGVTNAQYTGPKVGTATEWKELNEQGKYSWLKTPKWRGKLCEVGPLARYIIIYTKAQQGLLTAPTWAEQMMLDQIDAVSKVLGLAPEVWLPTMVGRTAARGLDCQLNAEINKFFFDKLIANVKSGDTEVVNNEHWNPDTWPQKSKGVGLYEAPRGGLAHWVTIKDDKVDNYQCVVPTTWNACPRDDKAGHGAYERAMMDTHVAIPDKPLEIVKVIRSFDPCMACATHMFNAKGEKISIVTTDPTSGTHVEPRK</sequence>
<feature type="binding site" evidence="8">
    <location>
        <position position="613"/>
    </location>
    <ligand>
        <name>Mg(2+)</name>
        <dbReference type="ChEBI" id="CHEBI:18420"/>
    </ligand>
</feature>
<dbReference type="InterPro" id="IPR029014">
    <property type="entry name" value="NiFe-Hase_large"/>
</dbReference>
<dbReference type="InterPro" id="IPR050867">
    <property type="entry name" value="NiFe/NiFeSe_hydrgnase_LSU"/>
</dbReference>
<evidence type="ECO:0000256" key="5">
    <source>
        <dbReference type="ARBA" id="ARBA00022596"/>
    </source>
</evidence>
<evidence type="ECO:0000256" key="8">
    <source>
        <dbReference type="PIRSR" id="PIRSR601501-1"/>
    </source>
</evidence>
<feature type="binding site" evidence="8">
    <location>
        <position position="607"/>
    </location>
    <ligand>
        <name>Ni(2+)</name>
        <dbReference type="ChEBI" id="CHEBI:49786"/>
    </ligand>
</feature>
<dbReference type="InterPro" id="IPR001501">
    <property type="entry name" value="Ni-dep_hyd_lsu"/>
</dbReference>
<reference evidence="10 11" key="1">
    <citation type="submission" date="2020-04" db="EMBL/GenBank/DDBJ databases">
        <authorList>
            <person name="Hitch T.C.A."/>
            <person name="Wylensek D."/>
            <person name="Clavel T."/>
        </authorList>
    </citation>
    <scope>NUCLEOTIDE SEQUENCE [LARGE SCALE GENOMIC DNA]</scope>
    <source>
        <strain evidence="10 11">PG-130-P53-12</strain>
    </source>
</reference>
<dbReference type="Proteomes" id="UP000543804">
    <property type="component" value="Unassembled WGS sequence"/>
</dbReference>
<dbReference type="SUPFAM" id="SSF56762">
    <property type="entry name" value="HydB/Nqo4-like"/>
    <property type="match status" value="1"/>
</dbReference>
<evidence type="ECO:0000313" key="11">
    <source>
        <dbReference type="Proteomes" id="UP000543804"/>
    </source>
</evidence>
<dbReference type="PANTHER" id="PTHR42958:SF2">
    <property type="entry name" value="UPTAKE HYDROGENASE LARGE SUBUNIT"/>
    <property type="match status" value="1"/>
</dbReference>
<evidence type="ECO:0000256" key="1">
    <source>
        <dbReference type="ARBA" id="ARBA00001967"/>
    </source>
</evidence>
<dbReference type="GO" id="GO:0008901">
    <property type="term" value="F:ferredoxin hydrogenase activity"/>
    <property type="evidence" value="ECO:0007669"/>
    <property type="project" value="InterPro"/>
</dbReference>
<dbReference type="GO" id="GO:0030313">
    <property type="term" value="C:cell envelope"/>
    <property type="evidence" value="ECO:0007669"/>
    <property type="project" value="UniProtKB-SubCell"/>
</dbReference>
<name>A0A848BDV4_9FIRM</name>
<keyword evidence="11" id="KW-1185">Reference proteome</keyword>
<feature type="binding site" evidence="8">
    <location>
        <position position="42"/>
    </location>
    <ligand>
        <name>Mg(2+)</name>
        <dbReference type="ChEBI" id="CHEBI:18420"/>
    </ligand>
</feature>
<keyword evidence="8" id="KW-0408">Iron</keyword>
<dbReference type="Gene3D" id="1.10.645.10">
    <property type="entry name" value="Cytochrome-c3 Hydrogenase, chain B"/>
    <property type="match status" value="1"/>
</dbReference>
<feature type="binding site" evidence="8">
    <location>
        <position position="61"/>
    </location>
    <ligand>
        <name>Ni(2+)</name>
        <dbReference type="ChEBI" id="CHEBI:49786"/>
    </ligand>
</feature>
<keyword evidence="5 8" id="KW-0533">Nickel</keyword>
<keyword evidence="6 8" id="KW-0479">Metal-binding</keyword>
<dbReference type="AlphaFoldDB" id="A0A848BDV4"/>
<dbReference type="FunFam" id="1.10.645.10:FF:000002">
    <property type="entry name" value="Hydrogenase 2 large subunit"/>
    <property type="match status" value="1"/>
</dbReference>
<dbReference type="PROSITE" id="PS00507">
    <property type="entry name" value="NI_HGENASE_L_1"/>
    <property type="match status" value="1"/>
</dbReference>
<keyword evidence="7 9" id="KW-0560">Oxidoreductase</keyword>
<dbReference type="Pfam" id="PF00374">
    <property type="entry name" value="NiFeSe_Hases"/>
    <property type="match status" value="1"/>
</dbReference>